<proteinExistence type="inferred from homology"/>
<gene>
    <name evidence="4" type="ORF">DUI87_29758</name>
</gene>
<reference evidence="4 5" key="1">
    <citation type="submission" date="2018-07" db="EMBL/GenBank/DDBJ databases">
        <title>A high quality draft genome assembly of the barn swallow (H. rustica rustica).</title>
        <authorList>
            <person name="Formenti G."/>
            <person name="Chiara M."/>
            <person name="Poveda L."/>
            <person name="Francoijs K.-J."/>
            <person name="Bonisoli-Alquati A."/>
            <person name="Canova L."/>
            <person name="Gianfranceschi L."/>
            <person name="Horner D.S."/>
            <person name="Saino N."/>
        </authorList>
    </citation>
    <scope>NUCLEOTIDE SEQUENCE [LARGE SCALE GENOMIC DNA]</scope>
    <source>
        <strain evidence="4">Chelidonia</strain>
        <tissue evidence="4">Blood</tissue>
    </source>
</reference>
<dbReference type="Pfam" id="PF01008">
    <property type="entry name" value="IF-2B"/>
    <property type="match status" value="1"/>
</dbReference>
<name>A0A3M0JGC7_HIRRU</name>
<sequence length="96" mass="10108">MARLLPLPRKGIAEPWPTGSPRGAHGEPTGSHHGHPSRESRDSRGASAAAAATEVDVWNPSFDVTPQELITGGIVTECGVFAPSEVCRELAERGEP</sequence>
<dbReference type="Gene3D" id="3.40.50.10470">
    <property type="entry name" value="Translation initiation factor eif-2b, domain 2"/>
    <property type="match status" value="1"/>
</dbReference>
<dbReference type="OrthoDB" id="2461at2759"/>
<evidence type="ECO:0000256" key="2">
    <source>
        <dbReference type="RuleBase" id="RU003814"/>
    </source>
</evidence>
<dbReference type="STRING" id="333673.A0A3M0JGC7"/>
<dbReference type="AlphaFoldDB" id="A0A3M0JGC7"/>
<evidence type="ECO:0000256" key="1">
    <source>
        <dbReference type="ARBA" id="ARBA00007251"/>
    </source>
</evidence>
<dbReference type="InterPro" id="IPR037171">
    <property type="entry name" value="NagB/RpiA_transferase-like"/>
</dbReference>
<comment type="similarity">
    <text evidence="1 2">Belongs to the eIF-2B alpha/beta/delta subunits family.</text>
</comment>
<dbReference type="InterPro" id="IPR000649">
    <property type="entry name" value="IF-2B-related"/>
</dbReference>
<feature type="region of interest" description="Disordered" evidence="3">
    <location>
        <begin position="1"/>
        <end position="52"/>
    </location>
</feature>
<keyword evidence="5" id="KW-1185">Reference proteome</keyword>
<dbReference type="InterPro" id="IPR042529">
    <property type="entry name" value="IF_2B-like_C"/>
</dbReference>
<accession>A0A3M0JGC7</accession>
<dbReference type="SUPFAM" id="SSF100950">
    <property type="entry name" value="NagB/RpiA/CoA transferase-like"/>
    <property type="match status" value="1"/>
</dbReference>
<protein>
    <recommendedName>
        <fullName evidence="6">S-methyl-5-thioribose-1-phosphate isomerase</fullName>
    </recommendedName>
</protein>
<evidence type="ECO:0008006" key="6">
    <source>
        <dbReference type="Google" id="ProtNLM"/>
    </source>
</evidence>
<evidence type="ECO:0000313" key="4">
    <source>
        <dbReference type="EMBL" id="RMB93766.1"/>
    </source>
</evidence>
<evidence type="ECO:0000313" key="5">
    <source>
        <dbReference type="Proteomes" id="UP000269221"/>
    </source>
</evidence>
<organism evidence="4 5">
    <name type="scientific">Hirundo rustica rustica</name>
    <dbReference type="NCBI Taxonomy" id="333673"/>
    <lineage>
        <taxon>Eukaryota</taxon>
        <taxon>Metazoa</taxon>
        <taxon>Chordata</taxon>
        <taxon>Craniata</taxon>
        <taxon>Vertebrata</taxon>
        <taxon>Euteleostomi</taxon>
        <taxon>Archelosauria</taxon>
        <taxon>Archosauria</taxon>
        <taxon>Dinosauria</taxon>
        <taxon>Saurischia</taxon>
        <taxon>Theropoda</taxon>
        <taxon>Coelurosauria</taxon>
        <taxon>Aves</taxon>
        <taxon>Neognathae</taxon>
        <taxon>Neoaves</taxon>
        <taxon>Telluraves</taxon>
        <taxon>Australaves</taxon>
        <taxon>Passeriformes</taxon>
        <taxon>Sylvioidea</taxon>
        <taxon>Hirundinidae</taxon>
        <taxon>Hirundo</taxon>
    </lineage>
</organism>
<comment type="caution">
    <text evidence="4">The sequence shown here is derived from an EMBL/GenBank/DDBJ whole genome shotgun (WGS) entry which is preliminary data.</text>
</comment>
<evidence type="ECO:0000256" key="3">
    <source>
        <dbReference type="SAM" id="MobiDB-lite"/>
    </source>
</evidence>
<dbReference type="EMBL" id="QRBI01000205">
    <property type="protein sequence ID" value="RMB93766.1"/>
    <property type="molecule type" value="Genomic_DNA"/>
</dbReference>
<dbReference type="Proteomes" id="UP000269221">
    <property type="component" value="Unassembled WGS sequence"/>
</dbReference>